<evidence type="ECO:0000256" key="1">
    <source>
        <dbReference type="SAM" id="MobiDB-lite"/>
    </source>
</evidence>
<dbReference type="SMART" id="SM00507">
    <property type="entry name" value="HNHc"/>
    <property type="match status" value="1"/>
</dbReference>
<dbReference type="InterPro" id="IPR003615">
    <property type="entry name" value="HNH_nuc"/>
</dbReference>
<evidence type="ECO:0000313" key="5">
    <source>
        <dbReference type="Proteomes" id="UP000192760"/>
    </source>
</evidence>
<name>A0A1X0FDE7_MYCNT</name>
<dbReference type="PANTHER" id="PTHR33877:SF2">
    <property type="entry name" value="OS07G0170200 PROTEIN"/>
    <property type="match status" value="1"/>
</dbReference>
<dbReference type="CDD" id="cd00085">
    <property type="entry name" value="HNHc"/>
    <property type="match status" value="1"/>
</dbReference>
<dbReference type="PANTHER" id="PTHR33877">
    <property type="entry name" value="SLL1193 PROTEIN"/>
    <property type="match status" value="1"/>
</dbReference>
<gene>
    <name evidence="4" type="ORF">BST30_23660</name>
    <name evidence="3" type="ORF">MMAN_16450</name>
</gene>
<dbReference type="Proteomes" id="UP000465812">
    <property type="component" value="Chromosome"/>
</dbReference>
<feature type="domain" description="HNH nuclease" evidence="2">
    <location>
        <begin position="7"/>
        <end position="62"/>
    </location>
</feature>
<evidence type="ECO:0000313" key="6">
    <source>
        <dbReference type="Proteomes" id="UP000465812"/>
    </source>
</evidence>
<dbReference type="Proteomes" id="UP000192760">
    <property type="component" value="Unassembled WGS sequence"/>
</dbReference>
<feature type="compositionally biased region" description="Basic residues" evidence="1">
    <location>
        <begin position="72"/>
        <end position="83"/>
    </location>
</feature>
<organism evidence="4 5">
    <name type="scientific">Mycobacterium mantenii</name>
    <dbReference type="NCBI Taxonomy" id="560555"/>
    <lineage>
        <taxon>Bacteria</taxon>
        <taxon>Bacillati</taxon>
        <taxon>Actinomycetota</taxon>
        <taxon>Actinomycetes</taxon>
        <taxon>Mycobacteriales</taxon>
        <taxon>Mycobacteriaceae</taxon>
        <taxon>Mycobacterium</taxon>
        <taxon>Mycobacterium avium complex (MAC)</taxon>
    </lineage>
</organism>
<dbReference type="EMBL" id="MVHW01000037">
    <property type="protein sequence ID" value="ORA99826.1"/>
    <property type="molecule type" value="Genomic_DNA"/>
</dbReference>
<dbReference type="InterPro" id="IPR002711">
    <property type="entry name" value="HNH"/>
</dbReference>
<dbReference type="GO" id="GO:0004519">
    <property type="term" value="F:endonuclease activity"/>
    <property type="evidence" value="ECO:0007669"/>
    <property type="project" value="InterPro"/>
</dbReference>
<evidence type="ECO:0000259" key="2">
    <source>
        <dbReference type="SMART" id="SM00507"/>
    </source>
</evidence>
<dbReference type="RefSeq" id="WP_083098725.1">
    <property type="nucleotide sequence ID" value="NZ_AP022590.1"/>
</dbReference>
<reference evidence="3" key="3">
    <citation type="submission" date="2020-02" db="EMBL/GenBank/DDBJ databases">
        <authorList>
            <person name="Matsumoto Y."/>
            <person name="Motooka D."/>
            <person name="Nakamura S."/>
        </authorList>
    </citation>
    <scope>NUCLEOTIDE SEQUENCE</scope>
    <source>
        <strain evidence="3">JCM 18113</strain>
    </source>
</reference>
<dbReference type="Pfam" id="PF01844">
    <property type="entry name" value="HNH"/>
    <property type="match status" value="1"/>
</dbReference>
<keyword evidence="6" id="KW-1185">Reference proteome</keyword>
<accession>A0A1X0FDE7</accession>
<sequence>MSNTSTRLRRACFRRDDYTCVQCGYEGEPRSGELHVDHIINRAEGGTDDLDNLQTLCTRCHQPKSQAEAARGRQRHSGKRRPPLHPADAMSDLL</sequence>
<reference evidence="3 6" key="2">
    <citation type="journal article" date="2019" name="Emerg. Microbes Infect.">
        <title>Comprehensive subspecies identification of 175 nontuberculous mycobacteria species based on 7547 genomic profiles.</title>
        <authorList>
            <person name="Matsumoto Y."/>
            <person name="Kinjo T."/>
            <person name="Motooka D."/>
            <person name="Nabeya D."/>
            <person name="Jung N."/>
            <person name="Uechi K."/>
            <person name="Horii T."/>
            <person name="Iida T."/>
            <person name="Fujita J."/>
            <person name="Nakamura S."/>
        </authorList>
    </citation>
    <scope>NUCLEOTIDE SEQUENCE [LARGE SCALE GENOMIC DNA]</scope>
    <source>
        <strain evidence="3 6">JCM 18113</strain>
    </source>
</reference>
<dbReference type="EMBL" id="AP022590">
    <property type="protein sequence ID" value="BBY37511.1"/>
    <property type="molecule type" value="Genomic_DNA"/>
</dbReference>
<evidence type="ECO:0000313" key="3">
    <source>
        <dbReference type="EMBL" id="BBY37511.1"/>
    </source>
</evidence>
<dbReference type="InterPro" id="IPR052892">
    <property type="entry name" value="NA-targeting_endonuclease"/>
</dbReference>
<dbReference type="STRING" id="560555.BST30_23660"/>
<evidence type="ECO:0000313" key="4">
    <source>
        <dbReference type="EMBL" id="ORA99826.1"/>
    </source>
</evidence>
<feature type="region of interest" description="Disordered" evidence="1">
    <location>
        <begin position="63"/>
        <end position="94"/>
    </location>
</feature>
<dbReference type="Gene3D" id="1.10.30.50">
    <property type="match status" value="1"/>
</dbReference>
<proteinExistence type="predicted"/>
<reference evidence="4 5" key="1">
    <citation type="submission" date="2017-02" db="EMBL/GenBank/DDBJ databases">
        <title>The new phylogeny of genus Mycobacterium.</title>
        <authorList>
            <person name="Tortoli E."/>
            <person name="Trovato A."/>
            <person name="Cirillo D.M."/>
        </authorList>
    </citation>
    <scope>NUCLEOTIDE SEQUENCE [LARGE SCALE GENOMIC DNA]</scope>
    <source>
        <strain evidence="4 5">DSM 45255</strain>
    </source>
</reference>
<protein>
    <recommendedName>
        <fullName evidence="2">HNH nuclease domain-containing protein</fullName>
    </recommendedName>
</protein>
<dbReference type="GO" id="GO:0008270">
    <property type="term" value="F:zinc ion binding"/>
    <property type="evidence" value="ECO:0007669"/>
    <property type="project" value="InterPro"/>
</dbReference>
<dbReference type="AlphaFoldDB" id="A0A1X0FDE7"/>
<dbReference type="GO" id="GO:0003676">
    <property type="term" value="F:nucleic acid binding"/>
    <property type="evidence" value="ECO:0007669"/>
    <property type="project" value="InterPro"/>
</dbReference>